<proteinExistence type="predicted"/>
<accession>A0A921UV02</accession>
<sequence>MPATTGALAPVVVAAPAPGARRPLLTFRRAAQRPPQAVPTTRWRCRAGASAAAHGAPSSSAAARRRRGVKEYVEAAREMARRKDGGPPRWFAPLECGGGRVPGAPTLLYLPGTVPPFSFPW</sequence>
<evidence type="ECO:0000313" key="3">
    <source>
        <dbReference type="Proteomes" id="UP000807115"/>
    </source>
</evidence>
<name>A0A921UV02_SORBI</name>
<gene>
    <name evidence="2" type="ORF">BDA96_02G272600</name>
</gene>
<dbReference type="AlphaFoldDB" id="A0A921UV02"/>
<protein>
    <submittedName>
        <fullName evidence="2">Uncharacterized protein</fullName>
    </submittedName>
</protein>
<evidence type="ECO:0000256" key="1">
    <source>
        <dbReference type="SAM" id="MobiDB-lite"/>
    </source>
</evidence>
<feature type="region of interest" description="Disordered" evidence="1">
    <location>
        <begin position="48"/>
        <end position="67"/>
    </location>
</feature>
<dbReference type="EMBL" id="CM027681">
    <property type="protein sequence ID" value="KAG0544405.1"/>
    <property type="molecule type" value="Genomic_DNA"/>
</dbReference>
<organism evidence="2 3">
    <name type="scientific">Sorghum bicolor</name>
    <name type="common">Sorghum</name>
    <name type="synonym">Sorghum vulgare</name>
    <dbReference type="NCBI Taxonomy" id="4558"/>
    <lineage>
        <taxon>Eukaryota</taxon>
        <taxon>Viridiplantae</taxon>
        <taxon>Streptophyta</taxon>
        <taxon>Embryophyta</taxon>
        <taxon>Tracheophyta</taxon>
        <taxon>Spermatophyta</taxon>
        <taxon>Magnoliopsida</taxon>
        <taxon>Liliopsida</taxon>
        <taxon>Poales</taxon>
        <taxon>Poaceae</taxon>
        <taxon>PACMAD clade</taxon>
        <taxon>Panicoideae</taxon>
        <taxon>Andropogonodae</taxon>
        <taxon>Andropogoneae</taxon>
        <taxon>Sorghinae</taxon>
        <taxon>Sorghum</taxon>
    </lineage>
</organism>
<comment type="caution">
    <text evidence="2">The sequence shown here is derived from an EMBL/GenBank/DDBJ whole genome shotgun (WGS) entry which is preliminary data.</text>
</comment>
<dbReference type="Proteomes" id="UP000807115">
    <property type="component" value="Chromosome 2"/>
</dbReference>
<feature type="compositionally biased region" description="Low complexity" evidence="1">
    <location>
        <begin position="48"/>
        <end position="62"/>
    </location>
</feature>
<evidence type="ECO:0000313" key="2">
    <source>
        <dbReference type="EMBL" id="KAG0544405.1"/>
    </source>
</evidence>
<reference evidence="2" key="1">
    <citation type="journal article" date="2019" name="BMC Genomics">
        <title>A new reference genome for Sorghum bicolor reveals high levels of sequence similarity between sweet and grain genotypes: implications for the genetics of sugar metabolism.</title>
        <authorList>
            <person name="Cooper E.A."/>
            <person name="Brenton Z.W."/>
            <person name="Flinn B.S."/>
            <person name="Jenkins J."/>
            <person name="Shu S."/>
            <person name="Flowers D."/>
            <person name="Luo F."/>
            <person name="Wang Y."/>
            <person name="Xia P."/>
            <person name="Barry K."/>
            <person name="Daum C."/>
            <person name="Lipzen A."/>
            <person name="Yoshinaga Y."/>
            <person name="Schmutz J."/>
            <person name="Saski C."/>
            <person name="Vermerris W."/>
            <person name="Kresovich S."/>
        </authorList>
    </citation>
    <scope>NUCLEOTIDE SEQUENCE</scope>
</reference>
<reference evidence="2" key="2">
    <citation type="submission" date="2020-10" db="EMBL/GenBank/DDBJ databases">
        <authorList>
            <person name="Cooper E.A."/>
            <person name="Brenton Z.W."/>
            <person name="Flinn B.S."/>
            <person name="Jenkins J."/>
            <person name="Shu S."/>
            <person name="Flowers D."/>
            <person name="Luo F."/>
            <person name="Wang Y."/>
            <person name="Xia P."/>
            <person name="Barry K."/>
            <person name="Daum C."/>
            <person name="Lipzen A."/>
            <person name="Yoshinaga Y."/>
            <person name="Schmutz J."/>
            <person name="Saski C."/>
            <person name="Vermerris W."/>
            <person name="Kresovich S."/>
        </authorList>
    </citation>
    <scope>NUCLEOTIDE SEQUENCE</scope>
</reference>